<evidence type="ECO:0000313" key="2">
    <source>
        <dbReference type="EMBL" id="GBL92186.1"/>
    </source>
</evidence>
<comment type="caution">
    <text evidence="2">The sequence shown here is derived from an EMBL/GenBank/DDBJ whole genome shotgun (WGS) entry which is preliminary data.</text>
</comment>
<name>A0A4Y2BLS6_ARAVE</name>
<accession>A0A4Y2BLS6</accession>
<dbReference type="AlphaFoldDB" id="A0A4Y2BLS6"/>
<gene>
    <name evidence="2" type="ORF">AVEN_91523_1</name>
</gene>
<evidence type="ECO:0000313" key="3">
    <source>
        <dbReference type="Proteomes" id="UP000499080"/>
    </source>
</evidence>
<keyword evidence="3" id="KW-1185">Reference proteome</keyword>
<sequence length="102" mass="12017">MAQLLPKEAHTITRWSSLDSHQGRETPLTYPAASRPRTLGAPQWETAIEYEILEKEHQISYGTFYNFEMRVDKRSLVLHFEWTCKVYGKSGWKSQEFYFGKV</sequence>
<reference evidence="2 3" key="1">
    <citation type="journal article" date="2019" name="Sci. Rep.">
        <title>Orb-weaving spider Araneus ventricosus genome elucidates the spidroin gene catalogue.</title>
        <authorList>
            <person name="Kono N."/>
            <person name="Nakamura H."/>
            <person name="Ohtoshi R."/>
            <person name="Moran D.A.P."/>
            <person name="Shinohara A."/>
            <person name="Yoshida Y."/>
            <person name="Fujiwara M."/>
            <person name="Mori M."/>
            <person name="Tomita M."/>
            <person name="Arakawa K."/>
        </authorList>
    </citation>
    <scope>NUCLEOTIDE SEQUENCE [LARGE SCALE GENOMIC DNA]</scope>
</reference>
<protein>
    <submittedName>
        <fullName evidence="2">Uncharacterized protein</fullName>
    </submittedName>
</protein>
<dbReference type="Proteomes" id="UP000499080">
    <property type="component" value="Unassembled WGS sequence"/>
</dbReference>
<organism evidence="2 3">
    <name type="scientific">Araneus ventricosus</name>
    <name type="common">Orbweaver spider</name>
    <name type="synonym">Epeira ventricosa</name>
    <dbReference type="NCBI Taxonomy" id="182803"/>
    <lineage>
        <taxon>Eukaryota</taxon>
        <taxon>Metazoa</taxon>
        <taxon>Ecdysozoa</taxon>
        <taxon>Arthropoda</taxon>
        <taxon>Chelicerata</taxon>
        <taxon>Arachnida</taxon>
        <taxon>Araneae</taxon>
        <taxon>Araneomorphae</taxon>
        <taxon>Entelegynae</taxon>
        <taxon>Araneoidea</taxon>
        <taxon>Araneidae</taxon>
        <taxon>Araneus</taxon>
    </lineage>
</organism>
<feature type="region of interest" description="Disordered" evidence="1">
    <location>
        <begin position="16"/>
        <end position="36"/>
    </location>
</feature>
<proteinExistence type="predicted"/>
<evidence type="ECO:0000256" key="1">
    <source>
        <dbReference type="SAM" id="MobiDB-lite"/>
    </source>
</evidence>
<dbReference type="EMBL" id="BGPR01000084">
    <property type="protein sequence ID" value="GBL92186.1"/>
    <property type="molecule type" value="Genomic_DNA"/>
</dbReference>